<accession>A0A0A9YAH7</accession>
<dbReference type="EMBL" id="GBHO01017058">
    <property type="protein sequence ID" value="JAG26546.1"/>
    <property type="molecule type" value="Transcribed_RNA"/>
</dbReference>
<reference evidence="2" key="1">
    <citation type="journal article" date="2014" name="PLoS ONE">
        <title>Transcriptome-Based Identification of ABC Transporters in the Western Tarnished Plant Bug Lygus hesperus.</title>
        <authorList>
            <person name="Hull J.J."/>
            <person name="Chaney K."/>
            <person name="Geib S.M."/>
            <person name="Fabrick J.A."/>
            <person name="Brent C.S."/>
            <person name="Walsh D."/>
            <person name="Lavine L.C."/>
        </authorList>
    </citation>
    <scope>NUCLEOTIDE SEQUENCE</scope>
</reference>
<dbReference type="AlphaFoldDB" id="A0A0A9YAH7"/>
<reference evidence="2" key="2">
    <citation type="submission" date="2014-07" db="EMBL/GenBank/DDBJ databases">
        <authorList>
            <person name="Hull J."/>
        </authorList>
    </citation>
    <scope>NUCLEOTIDE SEQUENCE</scope>
</reference>
<dbReference type="EMBL" id="GDHC01009860">
    <property type="protein sequence ID" value="JAQ08769.1"/>
    <property type="molecule type" value="Transcribed_RNA"/>
</dbReference>
<evidence type="ECO:0000313" key="3">
    <source>
        <dbReference type="EMBL" id="JAG26546.1"/>
    </source>
</evidence>
<organism evidence="2">
    <name type="scientific">Lygus hesperus</name>
    <name type="common">Western plant bug</name>
    <dbReference type="NCBI Taxonomy" id="30085"/>
    <lineage>
        <taxon>Eukaryota</taxon>
        <taxon>Metazoa</taxon>
        <taxon>Ecdysozoa</taxon>
        <taxon>Arthropoda</taxon>
        <taxon>Hexapoda</taxon>
        <taxon>Insecta</taxon>
        <taxon>Pterygota</taxon>
        <taxon>Neoptera</taxon>
        <taxon>Paraneoptera</taxon>
        <taxon>Hemiptera</taxon>
        <taxon>Heteroptera</taxon>
        <taxon>Panheteroptera</taxon>
        <taxon>Cimicomorpha</taxon>
        <taxon>Miridae</taxon>
        <taxon>Mirini</taxon>
        <taxon>Lygus</taxon>
    </lineage>
</organism>
<name>A0A0A9YAH7_LYGHE</name>
<evidence type="ECO:0000256" key="1">
    <source>
        <dbReference type="SAM" id="MobiDB-lite"/>
    </source>
</evidence>
<dbReference type="EMBL" id="GBHO01017059">
    <property type="protein sequence ID" value="JAG26545.1"/>
    <property type="molecule type" value="Transcribed_RNA"/>
</dbReference>
<feature type="compositionally biased region" description="Basic and acidic residues" evidence="1">
    <location>
        <begin position="217"/>
        <end position="236"/>
    </location>
</feature>
<protein>
    <submittedName>
        <fullName evidence="2">Uncharacterized protein</fullName>
    </submittedName>
</protein>
<gene>
    <name evidence="2" type="ORF">CM83_8644</name>
    <name evidence="3" type="ORF">CM83_8649</name>
    <name evidence="4" type="ORF">g.6970</name>
</gene>
<proteinExistence type="predicted"/>
<feature type="region of interest" description="Disordered" evidence="1">
    <location>
        <begin position="213"/>
        <end position="236"/>
    </location>
</feature>
<sequence length="236" mass="26520">MYELLACKTSAECEQVVADISKQRPSHIRVVSAKQVVLTVPTCTAQLAVQLLLTEFTNASTGTDAIKFYVGDCNTGCRAVVGLYREDLQRTAVHSSVAELSQNCITIDTKPKRWLLQCWNQLEFLCTTDCSAITILVPCSAVHDAVVVLTSTVLHRMRVCVSAQQFTKFAIRQQLLEITNKIGLDMCYIPRTLTKQVNRIFCKDSSKDISTWNCDEEGGRQEHRKHFEEPEKQESS</sequence>
<evidence type="ECO:0000313" key="2">
    <source>
        <dbReference type="EMBL" id="JAG26545.1"/>
    </source>
</evidence>
<reference evidence="4" key="3">
    <citation type="journal article" date="2016" name="Gigascience">
        <title>De novo construction of an expanded transcriptome assembly for the western tarnished plant bug, Lygus hesperus.</title>
        <authorList>
            <person name="Tassone E.E."/>
            <person name="Geib S.M."/>
            <person name="Hall B."/>
            <person name="Fabrick J.A."/>
            <person name="Brent C.S."/>
            <person name="Hull J.J."/>
        </authorList>
    </citation>
    <scope>NUCLEOTIDE SEQUENCE</scope>
</reference>
<evidence type="ECO:0000313" key="4">
    <source>
        <dbReference type="EMBL" id="JAQ08769.1"/>
    </source>
</evidence>